<dbReference type="InterPro" id="IPR036390">
    <property type="entry name" value="WH_DNA-bd_sf"/>
</dbReference>
<evidence type="ECO:0000313" key="6">
    <source>
        <dbReference type="Proteomes" id="UP000295280"/>
    </source>
</evidence>
<organism evidence="5 6">
    <name type="scientific">Macrococcus carouselicus</name>
    <dbReference type="NCBI Taxonomy" id="69969"/>
    <lineage>
        <taxon>Bacteria</taxon>
        <taxon>Bacillati</taxon>
        <taxon>Bacillota</taxon>
        <taxon>Bacilli</taxon>
        <taxon>Bacillales</taxon>
        <taxon>Staphylococcaceae</taxon>
        <taxon>Macrococcus</taxon>
    </lineage>
</organism>
<dbReference type="InterPro" id="IPR005234">
    <property type="entry name" value="ScpB_csome_segregation"/>
</dbReference>
<dbReference type="EMBL" id="SCWD01000001">
    <property type="protein sequence ID" value="TDM04297.1"/>
    <property type="molecule type" value="Genomic_DNA"/>
</dbReference>
<evidence type="ECO:0000256" key="2">
    <source>
        <dbReference type="ARBA" id="ARBA00022618"/>
    </source>
</evidence>
<evidence type="ECO:0000313" key="5">
    <source>
        <dbReference type="EMBL" id="TDM04297.1"/>
    </source>
</evidence>
<gene>
    <name evidence="5" type="primary">scpB</name>
    <name evidence="5" type="ORF">ERX40_03775</name>
</gene>
<dbReference type="RefSeq" id="WP_133417157.1">
    <property type="nucleotide sequence ID" value="NZ_SCWD01000001.1"/>
</dbReference>
<keyword evidence="2" id="KW-0132">Cell division</keyword>
<comment type="caution">
    <text evidence="5">The sequence shown here is derived from an EMBL/GenBank/DDBJ whole genome shotgun (WGS) entry which is preliminary data.</text>
</comment>
<sequence>MPAKIDIMTALLYAAGDEGVASERVENLLNIDHDEVEQLTQLFHSEVFQIKKYGMKWFLELKATYNSYIEELVVQQTERKLTQASMETLAIIAYNQPVTRNDVENLRGVHSDGPVRTLIERGLVAVRTEDSRSQQLYTTDYFLQVFGLSSLDALPEDSDTESKEEMDLFFKSLTTKGE</sequence>
<reference evidence="5 6" key="1">
    <citation type="submission" date="2019-01" db="EMBL/GenBank/DDBJ databases">
        <title>Draft genome sequences of the type strains of six Macrococcus species.</title>
        <authorList>
            <person name="Mazhar S."/>
            <person name="Altermann E."/>
            <person name="Hill C."/>
            <person name="Mcauliffe O."/>
        </authorList>
    </citation>
    <scope>NUCLEOTIDE SEQUENCE [LARGE SCALE GENOMIC DNA]</scope>
    <source>
        <strain evidence="5 6">ATCC 51828</strain>
    </source>
</reference>
<dbReference type="OrthoDB" id="9806226at2"/>
<evidence type="ECO:0000256" key="3">
    <source>
        <dbReference type="ARBA" id="ARBA00022829"/>
    </source>
</evidence>
<dbReference type="InterPro" id="IPR036388">
    <property type="entry name" value="WH-like_DNA-bd_sf"/>
</dbReference>
<dbReference type="PIRSF" id="PIRSF019345">
    <property type="entry name" value="ScpB"/>
    <property type="match status" value="1"/>
</dbReference>
<dbReference type="Gene3D" id="1.10.10.10">
    <property type="entry name" value="Winged helix-like DNA-binding domain superfamily/Winged helix DNA-binding domain"/>
    <property type="match status" value="2"/>
</dbReference>
<name>A0A9Q8FQZ4_9STAP</name>
<proteinExistence type="predicted"/>
<dbReference type="Proteomes" id="UP000295280">
    <property type="component" value="Unassembled WGS sequence"/>
</dbReference>
<keyword evidence="4" id="KW-0131">Cell cycle</keyword>
<keyword evidence="6" id="KW-1185">Reference proteome</keyword>
<dbReference type="Pfam" id="PF04079">
    <property type="entry name" value="SMC_ScpB"/>
    <property type="match status" value="1"/>
</dbReference>
<dbReference type="PANTHER" id="PTHR34298:SF2">
    <property type="entry name" value="SEGREGATION AND CONDENSATION PROTEIN B"/>
    <property type="match status" value="1"/>
</dbReference>
<keyword evidence="1" id="KW-0963">Cytoplasm</keyword>
<dbReference type="PANTHER" id="PTHR34298">
    <property type="entry name" value="SEGREGATION AND CONDENSATION PROTEIN B"/>
    <property type="match status" value="1"/>
</dbReference>
<dbReference type="SUPFAM" id="SSF46785">
    <property type="entry name" value="Winged helix' DNA-binding domain"/>
    <property type="match status" value="1"/>
</dbReference>
<dbReference type="GO" id="GO:0051301">
    <property type="term" value="P:cell division"/>
    <property type="evidence" value="ECO:0007669"/>
    <property type="project" value="UniProtKB-KW"/>
</dbReference>
<accession>A0A9Q8FQZ4</accession>
<dbReference type="AlphaFoldDB" id="A0A9Q8FQZ4"/>
<evidence type="ECO:0000256" key="1">
    <source>
        <dbReference type="ARBA" id="ARBA00022490"/>
    </source>
</evidence>
<keyword evidence="3" id="KW-0159">Chromosome partition</keyword>
<dbReference type="NCBIfam" id="TIGR00281">
    <property type="entry name" value="SMC-Scp complex subunit ScpB"/>
    <property type="match status" value="1"/>
</dbReference>
<evidence type="ECO:0000256" key="4">
    <source>
        <dbReference type="ARBA" id="ARBA00023306"/>
    </source>
</evidence>
<dbReference type="GO" id="GO:0051304">
    <property type="term" value="P:chromosome separation"/>
    <property type="evidence" value="ECO:0007669"/>
    <property type="project" value="InterPro"/>
</dbReference>
<protein>
    <submittedName>
        <fullName evidence="5">SMC-Scp complex subunit ScpB</fullName>
    </submittedName>
</protein>